<accession>A0A1G7GVE0</accession>
<name>A0A1G7GVE0_9FLAO</name>
<dbReference type="STRING" id="227084.SAMN05421855_103352"/>
<protein>
    <submittedName>
        <fullName evidence="1">Uncharacterized protein</fullName>
    </submittedName>
</protein>
<evidence type="ECO:0000313" key="1">
    <source>
        <dbReference type="EMBL" id="SDE92126.1"/>
    </source>
</evidence>
<dbReference type="EMBL" id="FNBA01000003">
    <property type="protein sequence ID" value="SDE92126.1"/>
    <property type="molecule type" value="Genomic_DNA"/>
</dbReference>
<keyword evidence="2" id="KW-1185">Reference proteome</keyword>
<sequence>MIIFPPRVSIEDQTCYLKADFSINDTIQTLWYSFPIEYKDYLVTENCDAFVIGLLHHALRLGEDIHVEGNMSSRLFYTLNNYLIPAFVLSDSRNKSLKVIAETLNDENLNIKGSCGTGISCGVDSLATLATHTGVDTSYDVTYLVYLNAGSHGDFGGEIAQRTFEKRQKNITDFSKKINLPLLKIDSNISEILKLNFQLTHTLRQVSCILTLQKLFKSYYYSAAKRFDFFEMNEIVGSWDTLILSMVATESMRFYPSTSRYNRIEKTSLVAEFELSHHHLDICTDAMATNAEINCSKCEKCMRTQLTLDLLGKLELYESVFNLDAYFERKKAFIISVINNTKTDPFNREIYSLLVENGHSKKKYLFASLLFQVESKFKKCKKSIKRIIGRS</sequence>
<organism evidence="1 2">
    <name type="scientific">Ulvibacter litoralis</name>
    <dbReference type="NCBI Taxonomy" id="227084"/>
    <lineage>
        <taxon>Bacteria</taxon>
        <taxon>Pseudomonadati</taxon>
        <taxon>Bacteroidota</taxon>
        <taxon>Flavobacteriia</taxon>
        <taxon>Flavobacteriales</taxon>
        <taxon>Flavobacteriaceae</taxon>
        <taxon>Ulvibacter</taxon>
    </lineage>
</organism>
<dbReference type="OrthoDB" id="396512at2"/>
<dbReference type="RefSeq" id="WP_093144500.1">
    <property type="nucleotide sequence ID" value="NZ_BMWO01000005.1"/>
</dbReference>
<dbReference type="Proteomes" id="UP000199321">
    <property type="component" value="Unassembled WGS sequence"/>
</dbReference>
<gene>
    <name evidence="1" type="ORF">SAMN05421855_103352</name>
</gene>
<evidence type="ECO:0000313" key="2">
    <source>
        <dbReference type="Proteomes" id="UP000199321"/>
    </source>
</evidence>
<reference evidence="1 2" key="1">
    <citation type="submission" date="2016-10" db="EMBL/GenBank/DDBJ databases">
        <authorList>
            <person name="de Groot N.N."/>
        </authorList>
    </citation>
    <scope>NUCLEOTIDE SEQUENCE [LARGE SCALE GENOMIC DNA]</scope>
    <source>
        <strain evidence="1 2">DSM 16195</strain>
    </source>
</reference>
<dbReference type="AlphaFoldDB" id="A0A1G7GVE0"/>
<proteinExistence type="predicted"/>